<dbReference type="SUPFAM" id="SSF52540">
    <property type="entry name" value="P-loop containing nucleoside triphosphate hydrolases"/>
    <property type="match status" value="1"/>
</dbReference>
<reference evidence="1 2" key="1">
    <citation type="submission" date="2018-06" db="EMBL/GenBank/DDBJ databases">
        <authorList>
            <consortium name="Pathogen Informatics"/>
            <person name="Doyle S."/>
        </authorList>
    </citation>
    <scope>NUCLEOTIDE SEQUENCE [LARGE SCALE GENOMIC DNA]</scope>
    <source>
        <strain evidence="1 2">NCTC12195</strain>
    </source>
</reference>
<dbReference type="AlphaFoldDB" id="A0A380FB70"/>
<dbReference type="GO" id="GO:0005886">
    <property type="term" value="C:plasma membrane"/>
    <property type="evidence" value="ECO:0007669"/>
    <property type="project" value="TreeGrafter"/>
</dbReference>
<organism evidence="1 2">
    <name type="scientific">Staphylococcus gallinarum</name>
    <dbReference type="NCBI Taxonomy" id="1293"/>
    <lineage>
        <taxon>Bacteria</taxon>
        <taxon>Bacillati</taxon>
        <taxon>Bacillota</taxon>
        <taxon>Bacilli</taxon>
        <taxon>Bacillales</taxon>
        <taxon>Staphylococcaceae</taxon>
        <taxon>Staphylococcus</taxon>
    </lineage>
</organism>
<accession>A0A380FB70</accession>
<name>A0A380FB70_STAGA</name>
<dbReference type="GO" id="GO:0006270">
    <property type="term" value="P:DNA replication initiation"/>
    <property type="evidence" value="ECO:0007669"/>
    <property type="project" value="TreeGrafter"/>
</dbReference>
<dbReference type="Gene3D" id="1.10.8.60">
    <property type="match status" value="1"/>
</dbReference>
<protein>
    <submittedName>
        <fullName evidence="1">Chromosome replication initiator DnaA</fullName>
    </submittedName>
</protein>
<proteinExistence type="predicted"/>
<dbReference type="PANTHER" id="PTHR30050">
    <property type="entry name" value="CHROMOSOMAL REPLICATION INITIATOR PROTEIN DNAA"/>
    <property type="match status" value="1"/>
</dbReference>
<dbReference type="GO" id="GO:0003688">
    <property type="term" value="F:DNA replication origin binding"/>
    <property type="evidence" value="ECO:0007669"/>
    <property type="project" value="TreeGrafter"/>
</dbReference>
<dbReference type="InterPro" id="IPR027417">
    <property type="entry name" value="P-loop_NTPase"/>
</dbReference>
<sequence>MRSRFEWGLIVDITPPDYETRMAILHKKIEEENLNIPSEALTYIANQIQSNIRELEGAINACTSLF</sequence>
<gene>
    <name evidence="1" type="primary">dnaA_1</name>
    <name evidence="1" type="ORF">NCTC12195_00395</name>
</gene>
<dbReference type="PANTHER" id="PTHR30050:SF2">
    <property type="entry name" value="CHROMOSOMAL REPLICATION INITIATOR PROTEIN DNAA"/>
    <property type="match status" value="1"/>
</dbReference>
<evidence type="ECO:0000313" key="2">
    <source>
        <dbReference type="Proteomes" id="UP000255277"/>
    </source>
</evidence>
<dbReference type="Proteomes" id="UP000255277">
    <property type="component" value="Unassembled WGS sequence"/>
</dbReference>
<evidence type="ECO:0000313" key="1">
    <source>
        <dbReference type="EMBL" id="SUM30990.1"/>
    </source>
</evidence>
<dbReference type="EMBL" id="UHDK01000001">
    <property type="protein sequence ID" value="SUM30990.1"/>
    <property type="molecule type" value="Genomic_DNA"/>
</dbReference>